<dbReference type="GO" id="GO:0006515">
    <property type="term" value="P:protein quality control for misfolded or incompletely synthesized proteins"/>
    <property type="evidence" value="ECO:0007669"/>
    <property type="project" value="TreeGrafter"/>
</dbReference>
<keyword evidence="9" id="KW-1185">Reference proteome</keyword>
<dbReference type="EMBL" id="JABRWM010000006">
    <property type="protein sequence ID" value="NRF21566.1"/>
    <property type="molecule type" value="Genomic_DNA"/>
</dbReference>
<dbReference type="Pfam" id="PF00574">
    <property type="entry name" value="CLP_protease"/>
    <property type="match status" value="1"/>
</dbReference>
<dbReference type="Proteomes" id="UP001155820">
    <property type="component" value="Unassembled WGS sequence"/>
</dbReference>
<dbReference type="GO" id="GO:0004176">
    <property type="term" value="F:ATP-dependent peptidase activity"/>
    <property type="evidence" value="ECO:0007669"/>
    <property type="project" value="InterPro"/>
</dbReference>
<dbReference type="InterPro" id="IPR023562">
    <property type="entry name" value="ClpP/TepA"/>
</dbReference>
<dbReference type="InterPro" id="IPR029045">
    <property type="entry name" value="ClpP/crotonase-like_dom_sf"/>
</dbReference>
<dbReference type="InterPro" id="IPR001907">
    <property type="entry name" value="ClpP"/>
</dbReference>
<dbReference type="PANTHER" id="PTHR10381">
    <property type="entry name" value="ATP-DEPENDENT CLP PROTEASE PROTEOLYTIC SUBUNIT"/>
    <property type="match status" value="1"/>
</dbReference>
<dbReference type="PANTHER" id="PTHR10381:SF70">
    <property type="entry name" value="ATP-DEPENDENT CLP PROTEASE PROTEOLYTIC SUBUNIT"/>
    <property type="match status" value="1"/>
</dbReference>
<evidence type="ECO:0000256" key="2">
    <source>
        <dbReference type="ARBA" id="ARBA00022490"/>
    </source>
</evidence>
<keyword evidence="5" id="KW-0720">Serine protease</keyword>
<keyword evidence="3 8" id="KW-0645">Protease</keyword>
<evidence type="ECO:0000256" key="4">
    <source>
        <dbReference type="ARBA" id="ARBA00022801"/>
    </source>
</evidence>
<dbReference type="RefSeq" id="WP_172874051.1">
    <property type="nucleotide sequence ID" value="NZ_JABRWL010000006.1"/>
</dbReference>
<evidence type="ECO:0000313" key="8">
    <source>
        <dbReference type="EMBL" id="NRF21566.1"/>
    </source>
</evidence>
<dbReference type="GO" id="GO:0004252">
    <property type="term" value="F:serine-type endopeptidase activity"/>
    <property type="evidence" value="ECO:0007669"/>
    <property type="project" value="InterPro"/>
</dbReference>
<keyword evidence="4" id="KW-0378">Hydrolase</keyword>
<dbReference type="SUPFAM" id="SSF52096">
    <property type="entry name" value="ClpP/crotonase"/>
    <property type="match status" value="1"/>
</dbReference>
<protein>
    <recommendedName>
        <fullName evidence="6">ATP-dependent Clp protease proteolytic subunit</fullName>
    </recommendedName>
</protein>
<dbReference type="NCBIfam" id="NF045542">
    <property type="entry name" value="Clp_rel_HeadMat"/>
    <property type="match status" value="1"/>
</dbReference>
<evidence type="ECO:0000256" key="3">
    <source>
        <dbReference type="ARBA" id="ARBA00022670"/>
    </source>
</evidence>
<reference evidence="8" key="1">
    <citation type="submission" date="2019-07" db="EMBL/GenBank/DDBJ databases">
        <title>FDA dAtabase for Regulatory Grade micrObial Sequences (FDA-ARGOS): Supporting development and validation of Infectious Disease Dx tests.</title>
        <authorList>
            <person name="Bachman M."/>
            <person name="Young C."/>
            <person name="Tallon L."/>
            <person name="Sadzewicz L."/>
            <person name="Vavikolanu K."/>
            <person name="Mehta A."/>
            <person name="Aluvathingal J."/>
            <person name="Nadendla S."/>
            <person name="Nandy P."/>
            <person name="Geyer C."/>
            <person name="Yan Y."/>
            <person name="Sichtig H."/>
        </authorList>
    </citation>
    <scope>NUCLEOTIDE SEQUENCE</scope>
    <source>
        <strain evidence="8">FDAARGOS_618</strain>
    </source>
</reference>
<dbReference type="GO" id="GO:0051117">
    <property type="term" value="F:ATPase binding"/>
    <property type="evidence" value="ECO:0007669"/>
    <property type="project" value="TreeGrafter"/>
</dbReference>
<feature type="region of interest" description="Disordered" evidence="7">
    <location>
        <begin position="321"/>
        <end position="344"/>
    </location>
</feature>
<comment type="similarity">
    <text evidence="1 6">Belongs to the peptidase S14 family.</text>
</comment>
<comment type="caution">
    <text evidence="8">The sequence shown here is derived from an EMBL/GenBank/DDBJ whole genome shotgun (WGS) entry which is preliminary data.</text>
</comment>
<gene>
    <name evidence="8" type="ORF">FOB26_21135</name>
</gene>
<evidence type="ECO:0000256" key="7">
    <source>
        <dbReference type="SAM" id="MobiDB-lite"/>
    </source>
</evidence>
<evidence type="ECO:0000256" key="6">
    <source>
        <dbReference type="RuleBase" id="RU003567"/>
    </source>
</evidence>
<dbReference type="Gene3D" id="3.90.226.10">
    <property type="entry name" value="2-enoyl-CoA Hydratase, Chain A, domain 1"/>
    <property type="match status" value="1"/>
</dbReference>
<keyword evidence="2" id="KW-0963">Cytoplasm</keyword>
<evidence type="ECO:0000313" key="9">
    <source>
        <dbReference type="Proteomes" id="UP001155820"/>
    </source>
</evidence>
<evidence type="ECO:0000256" key="5">
    <source>
        <dbReference type="ARBA" id="ARBA00022825"/>
    </source>
</evidence>
<dbReference type="AlphaFoldDB" id="A0AA44J162"/>
<dbReference type="GO" id="GO:0009368">
    <property type="term" value="C:endopeptidase Clp complex"/>
    <property type="evidence" value="ECO:0007669"/>
    <property type="project" value="TreeGrafter"/>
</dbReference>
<dbReference type="PRINTS" id="PR00127">
    <property type="entry name" value="CLPPROTEASEP"/>
</dbReference>
<organism evidence="8 9">
    <name type="scientific">Agrobacterium pusense</name>
    <dbReference type="NCBI Taxonomy" id="648995"/>
    <lineage>
        <taxon>Bacteria</taxon>
        <taxon>Pseudomonadati</taxon>
        <taxon>Pseudomonadota</taxon>
        <taxon>Alphaproteobacteria</taxon>
        <taxon>Hyphomicrobiales</taxon>
        <taxon>Rhizobiaceae</taxon>
        <taxon>Rhizobium/Agrobacterium group</taxon>
        <taxon>Agrobacterium</taxon>
    </lineage>
</organism>
<proteinExistence type="inferred from homology"/>
<name>A0AA44J162_9HYPH</name>
<evidence type="ECO:0000256" key="1">
    <source>
        <dbReference type="ARBA" id="ARBA00007039"/>
    </source>
</evidence>
<dbReference type="CDD" id="cd07016">
    <property type="entry name" value="S14_ClpP_1"/>
    <property type="match status" value="1"/>
</dbReference>
<accession>A0AA44J162</accession>
<sequence length="344" mass="36577">MSAFVSNGKLYLNGMVGDYTWFTKDCFTFEDVMTALDQTDRSKKLTVHVNSAGGDAIDGAAIYSALAALPNGVDIVIEGIAASAGSLIAMAGKTVTMTSSAVMMIHDVMQFTDGNSDDHKRALSALEAMSNVYAGVYAAKSKKSVTACRNLMKAETWFEPDQAVAAGFADKVSGPGARGLMVAAFDYSLFQHAPKKLVDLAAAKNWKAETKSPVIPKEKTMTNTPAATARAEAAARIKAIMMHAEAEGRTALAEHLAYETDMDPEEAVKMLALAGKAAPEPTMTYEQRRLAGHGITEHDRRRAAAMPEGYTSAISGLARPDYRGGGDPKASGLVANMKRRNGIK</sequence>